<accession>A0A1E1K9Z1</accession>
<evidence type="ECO:0000313" key="3">
    <source>
        <dbReference type="Proteomes" id="UP000178912"/>
    </source>
</evidence>
<dbReference type="Proteomes" id="UP000178912">
    <property type="component" value="Unassembled WGS sequence"/>
</dbReference>
<dbReference type="OrthoDB" id="3593695at2759"/>
<dbReference type="EMBL" id="FJUX01000020">
    <property type="protein sequence ID" value="CZS94905.1"/>
    <property type="molecule type" value="Genomic_DNA"/>
</dbReference>
<protein>
    <submittedName>
        <fullName evidence="2">Uncharacterized protein</fullName>
    </submittedName>
</protein>
<gene>
    <name evidence="2" type="ORF">RAG0_04721</name>
</gene>
<evidence type="ECO:0000313" key="2">
    <source>
        <dbReference type="EMBL" id="CZS94905.1"/>
    </source>
</evidence>
<name>A0A1E1K9Z1_9HELO</name>
<feature type="compositionally biased region" description="Pro residues" evidence="1">
    <location>
        <begin position="14"/>
        <end position="23"/>
    </location>
</feature>
<evidence type="ECO:0000256" key="1">
    <source>
        <dbReference type="SAM" id="MobiDB-lite"/>
    </source>
</evidence>
<organism evidence="2 3">
    <name type="scientific">Rhynchosporium agropyri</name>
    <dbReference type="NCBI Taxonomy" id="914238"/>
    <lineage>
        <taxon>Eukaryota</taxon>
        <taxon>Fungi</taxon>
        <taxon>Dikarya</taxon>
        <taxon>Ascomycota</taxon>
        <taxon>Pezizomycotina</taxon>
        <taxon>Leotiomycetes</taxon>
        <taxon>Helotiales</taxon>
        <taxon>Ploettnerulaceae</taxon>
        <taxon>Rhynchosporium</taxon>
    </lineage>
</organism>
<reference evidence="3" key="1">
    <citation type="submission" date="2016-03" db="EMBL/GenBank/DDBJ databases">
        <authorList>
            <person name="Guldener U."/>
        </authorList>
    </citation>
    <scope>NUCLEOTIDE SEQUENCE [LARGE SCALE GENOMIC DNA]</scope>
    <source>
        <strain evidence="3">04CH-RAC-A.6.1</strain>
    </source>
</reference>
<proteinExistence type="predicted"/>
<sequence>MRLEDSPDLLESPQPAPSSPPDVPMTRIYQPSGGFFIPSTVLFMKDVLDTACRTSSSPLNSIPISQILYNILTAYLLRQTVHNNPHNDFNHHTIPCRRHYPLWRQTRYCGAQKENWAVTKKFLHDFRPCIDVAGDLFYFCEPEEYRKAQEQHEISVKRKHKAGENIGVRRPIWDDGYRTPFAGMRITVTGNNGVAPMLVRDMMQGWDGNFDVLWSVVIFLGGWMGGAALFAPTNGEIIEKVEVEAGDAWVLRGGLGSEKGWGFGLSKGPIIGERIMVELYVPVSGWTGL</sequence>
<keyword evidence="3" id="KW-1185">Reference proteome</keyword>
<dbReference type="AlphaFoldDB" id="A0A1E1K9Z1"/>
<feature type="region of interest" description="Disordered" evidence="1">
    <location>
        <begin position="1"/>
        <end position="24"/>
    </location>
</feature>